<keyword evidence="1" id="KW-0812">Transmembrane</keyword>
<keyword evidence="1" id="KW-1133">Transmembrane helix</keyword>
<feature type="transmembrane region" description="Helical" evidence="1">
    <location>
        <begin position="12"/>
        <end position="35"/>
    </location>
</feature>
<keyword evidence="3" id="KW-1185">Reference proteome</keyword>
<keyword evidence="1" id="KW-0472">Membrane</keyword>
<organism evidence="2 3">
    <name type="scientific">Microbacterium phage OneinaGillian</name>
    <dbReference type="NCBI Taxonomy" id="2301604"/>
    <lineage>
        <taxon>Viruses</taxon>
        <taxon>Duplodnaviria</taxon>
        <taxon>Heunggongvirae</taxon>
        <taxon>Uroviricota</taxon>
        <taxon>Caudoviricetes</taxon>
        <taxon>Gillianvirus</taxon>
        <taxon>Gillianvirus oneinagillian</taxon>
    </lineage>
</organism>
<dbReference type="KEGG" id="vg:55003775"/>
<protein>
    <submittedName>
        <fullName evidence="2">Uncharacterized protein</fullName>
    </submittedName>
</protein>
<evidence type="ECO:0000256" key="1">
    <source>
        <dbReference type="SAM" id="Phobius"/>
    </source>
</evidence>
<accession>A0A385UH13</accession>
<dbReference type="EMBL" id="MH727556">
    <property type="protein sequence ID" value="AYB70210.1"/>
    <property type="molecule type" value="Genomic_DNA"/>
</dbReference>
<evidence type="ECO:0000313" key="3">
    <source>
        <dbReference type="Proteomes" id="UP000279330"/>
    </source>
</evidence>
<proteinExistence type="predicted"/>
<dbReference type="Proteomes" id="UP000279330">
    <property type="component" value="Segment"/>
</dbReference>
<dbReference type="GeneID" id="55003775"/>
<sequence>MTDRSTRIELNGWGGLVTYLGFVAVAVVLIIGAFIGSSISEPSPHPPALPACATEDSDNCWWDATKQGNGAGLSFVVIEGEVTYLAPANR</sequence>
<gene>
    <name evidence="2" type="primary">101</name>
    <name evidence="2" type="ORF">SEA_ONEIAGILLIAN_100</name>
</gene>
<name>A0A385UH13_9CAUD</name>
<reference evidence="2 3" key="1">
    <citation type="submission" date="2018-08" db="EMBL/GenBank/DDBJ databases">
        <authorList>
            <person name="Miller G.E."/>
            <person name="Abrahams R."/>
            <person name="Bazan D.C."/>
            <person name="Beglau B.C."/>
            <person name="Blaylock E.C."/>
            <person name="Choi J.D."/>
            <person name="Grewal S.K."/>
            <person name="Hernandez E.V."/>
            <person name="Kim D.J."/>
            <person name="Kim K."/>
            <person name="Lee Y."/>
            <person name="Linde M.K."/>
            <person name="Lopez M.B."/>
            <person name="Pangalila E."/>
            <person name="Parker M.A."/>
            <person name="Specht R.C."/>
            <person name="Teng M.C."/>
            <person name="Toledo B."/>
            <person name="Tran S."/>
            <person name="Yu H."/>
            <person name="Kalaj N."/>
            <person name="Muthiah A.S."/>
            <person name="Dean N.S."/>
            <person name="Diaz A."/>
            <person name="Garlena R.A."/>
            <person name="Russell D.A."/>
            <person name="Pope W.H."/>
            <person name="Jacobs-Sera D."/>
            <person name="Hatfull G.F."/>
        </authorList>
    </citation>
    <scope>NUCLEOTIDE SEQUENCE [LARGE SCALE GENOMIC DNA]</scope>
</reference>
<evidence type="ECO:0000313" key="2">
    <source>
        <dbReference type="EMBL" id="AYB70210.1"/>
    </source>
</evidence>
<dbReference type="RefSeq" id="YP_009812706.1">
    <property type="nucleotide sequence ID" value="NC_048068.1"/>
</dbReference>